<evidence type="ECO:0000313" key="1">
    <source>
        <dbReference type="EMBL" id="QGF20931.1"/>
    </source>
</evidence>
<dbReference type="Gene3D" id="1.10.260.40">
    <property type="entry name" value="lambda repressor-like DNA-binding domains"/>
    <property type="match status" value="1"/>
</dbReference>
<dbReference type="GO" id="GO:0003677">
    <property type="term" value="F:DNA binding"/>
    <property type="evidence" value="ECO:0007669"/>
    <property type="project" value="InterPro"/>
</dbReference>
<sequence>MRVPKWYAKGSAAERLEFLLAIAACHASPTCSLQGLAEKLELTPFVFGHWKRKGTVPVNRAQEIERLVGRDVVRWECLVSPDMSNE</sequence>
<protein>
    <submittedName>
        <fullName evidence="1">Uncharacterized protein</fullName>
    </submittedName>
</protein>
<accession>A0A5Q2F5H1</accession>
<dbReference type="EMBL" id="MN505213">
    <property type="protein sequence ID" value="QGF20931.1"/>
    <property type="molecule type" value="Genomic_DNA"/>
</dbReference>
<dbReference type="GeneID" id="62682740"/>
<dbReference type="RefSeq" id="YP_010000100.1">
    <property type="nucleotide sequence ID" value="NC_053012.1"/>
</dbReference>
<evidence type="ECO:0000313" key="2">
    <source>
        <dbReference type="Proteomes" id="UP000345177"/>
    </source>
</evidence>
<name>A0A5Q2F5H1_9CAUD</name>
<dbReference type="KEGG" id="vg:62682740"/>
<dbReference type="InterPro" id="IPR010982">
    <property type="entry name" value="Lambda_DNA-bd_dom_sf"/>
</dbReference>
<dbReference type="Proteomes" id="UP000345177">
    <property type="component" value="Segment"/>
</dbReference>
<keyword evidence="2" id="KW-1185">Reference proteome</keyword>
<organism evidence="1 2">
    <name type="scientific">Serratia phage JS26</name>
    <dbReference type="NCBI Taxonomy" id="2315217"/>
    <lineage>
        <taxon>Viruses</taxon>
        <taxon>Duplodnaviria</taxon>
        <taxon>Heunggongvirae</taxon>
        <taxon>Uroviricota</taxon>
        <taxon>Caudoviricetes</taxon>
        <taxon>Casjensviridae</taxon>
        <taxon>Dunedinvirus</taxon>
        <taxon>Dunedinvirus JS26</taxon>
    </lineage>
</organism>
<reference evidence="1 2" key="1">
    <citation type="submission" date="2019-09" db="EMBL/GenBank/DDBJ databases">
        <title>Transcriptional response of Serratia to Siphovirus infection.</title>
        <authorList>
            <person name="Malone L.M."/>
            <person name="Fineran P.C."/>
        </authorList>
    </citation>
    <scope>NUCLEOTIDE SEQUENCE [LARGE SCALE GENOMIC DNA]</scope>
</reference>
<proteinExistence type="predicted"/>